<dbReference type="EMBL" id="JAEKNS010000134">
    <property type="protein sequence ID" value="MBJ7595821.1"/>
    <property type="molecule type" value="Genomic_DNA"/>
</dbReference>
<sequence>MADEPEEQVSWMAVGAHLPVIASDGTEVGHVLEVAALPEEDIFHGIVFSHRQHGRTYMAPAADVARITTKAVYLSVDTAAAEQYEEFHQLHISRLGLRGILNWKHMGWKDSAE</sequence>
<comment type="caution">
    <text evidence="2">The sequence shown here is derived from an EMBL/GenBank/DDBJ whole genome shotgun (WGS) entry which is preliminary data.</text>
</comment>
<dbReference type="RefSeq" id="WP_337313287.1">
    <property type="nucleotide sequence ID" value="NZ_JAEKNS010000134.1"/>
</dbReference>
<gene>
    <name evidence="2" type="ORF">DLM65_04295</name>
    <name evidence="1" type="ORF">JF886_13375</name>
</gene>
<evidence type="ECO:0000313" key="3">
    <source>
        <dbReference type="Proteomes" id="UP000248724"/>
    </source>
</evidence>
<proteinExistence type="predicted"/>
<dbReference type="AlphaFoldDB" id="A0A2W5Z9X5"/>
<evidence type="ECO:0000313" key="1">
    <source>
        <dbReference type="EMBL" id="MBJ7595821.1"/>
    </source>
</evidence>
<dbReference type="EMBL" id="QHBU01000079">
    <property type="protein sequence ID" value="PZR82199.1"/>
    <property type="molecule type" value="Genomic_DNA"/>
</dbReference>
<evidence type="ECO:0000313" key="2">
    <source>
        <dbReference type="EMBL" id="PZR82199.1"/>
    </source>
</evidence>
<reference evidence="1 4" key="3">
    <citation type="submission" date="2020-10" db="EMBL/GenBank/DDBJ databases">
        <title>Ca. Dormibacterota MAGs.</title>
        <authorList>
            <person name="Montgomery K."/>
        </authorList>
    </citation>
    <scope>NUCLEOTIDE SEQUENCE [LARGE SCALE GENOMIC DNA]</scope>
    <source>
        <strain evidence="1">SC8812_S17_18</strain>
    </source>
</reference>
<reference evidence="2" key="2">
    <citation type="submission" date="2018-05" db="EMBL/GenBank/DDBJ databases">
        <authorList>
            <person name="Ferrari B."/>
        </authorList>
    </citation>
    <scope>NUCLEOTIDE SEQUENCE</scope>
    <source>
        <strain evidence="2">RRmetagenome_bin12</strain>
    </source>
</reference>
<accession>A0A934N4P8</accession>
<dbReference type="Proteomes" id="UP000248724">
    <property type="component" value="Unassembled WGS sequence"/>
</dbReference>
<accession>A0A2W5Z9X5</accession>
<dbReference type="Proteomes" id="UP000606991">
    <property type="component" value="Unassembled WGS sequence"/>
</dbReference>
<evidence type="ECO:0000313" key="4">
    <source>
        <dbReference type="Proteomes" id="UP000606991"/>
    </source>
</evidence>
<protein>
    <submittedName>
        <fullName evidence="1">DUF2171 domain-containing protein</fullName>
    </submittedName>
</protein>
<name>A0A2W5Z9X5_9BACT</name>
<reference evidence="2 3" key="1">
    <citation type="journal article" date="2017" name="Nature">
        <title>Atmospheric trace gases support primary production in Antarctic desert surface soil.</title>
        <authorList>
            <person name="Ji M."/>
            <person name="Greening C."/>
            <person name="Vanwonterghem I."/>
            <person name="Carere C.R."/>
            <person name="Bay S.K."/>
            <person name="Steen J.A."/>
            <person name="Montgomery K."/>
            <person name="Lines T."/>
            <person name="Beardall J."/>
            <person name="van Dorst J."/>
            <person name="Snape I."/>
            <person name="Stott M.B."/>
            <person name="Hugenholtz P."/>
            <person name="Ferrari B.C."/>
        </authorList>
    </citation>
    <scope>NUCLEOTIDE SEQUENCE [LARGE SCALE GENOMIC DNA]</scope>
    <source>
        <strain evidence="2">RRmetagenome_bin12</strain>
    </source>
</reference>
<organism evidence="2 3">
    <name type="scientific">Candidatus Aeolococcus gillhamiae</name>
    <dbReference type="NCBI Taxonomy" id="3127015"/>
    <lineage>
        <taxon>Bacteria</taxon>
        <taxon>Bacillati</taxon>
        <taxon>Candidatus Dormiibacterota</taxon>
        <taxon>Candidatus Dormibacteria</taxon>
        <taxon>Candidatus Aeolococcales</taxon>
        <taxon>Candidatus Aeolococcaceae</taxon>
        <taxon>Candidatus Aeolococcus</taxon>
    </lineage>
</organism>